<dbReference type="InterPro" id="IPR036514">
    <property type="entry name" value="SGNH_hydro_sf"/>
</dbReference>
<proteinExistence type="predicted"/>
<dbReference type="InterPro" id="IPR053140">
    <property type="entry name" value="GDSL_Rv0518-like"/>
</dbReference>
<dbReference type="Pfam" id="PF13472">
    <property type="entry name" value="Lipase_GDSL_2"/>
    <property type="match status" value="1"/>
</dbReference>
<dbReference type="RefSeq" id="WP_096423030.1">
    <property type="nucleotide sequence ID" value="NZ_AP017315.1"/>
</dbReference>
<evidence type="ECO:0000256" key="1">
    <source>
        <dbReference type="SAM" id="MobiDB-lite"/>
    </source>
</evidence>
<dbReference type="SUPFAM" id="SSF52266">
    <property type="entry name" value="SGNH hydrolase"/>
    <property type="match status" value="1"/>
</dbReference>
<feature type="domain" description="SGNH hydrolase-type esterase" evidence="2">
    <location>
        <begin position="12"/>
        <end position="188"/>
    </location>
</feature>
<dbReference type="AlphaFoldDB" id="A0A0U4X030"/>
<gene>
    <name evidence="3" type="ORF">MalAC0309_2450</name>
</gene>
<dbReference type="EMBL" id="AP017315">
    <property type="protein sequence ID" value="BAU33290.1"/>
    <property type="molecule type" value="Genomic_DNA"/>
</dbReference>
<name>A0A0U4X030_9MICO</name>
<feature type="region of interest" description="Disordered" evidence="1">
    <location>
        <begin position="251"/>
        <end position="270"/>
    </location>
</feature>
<dbReference type="PANTHER" id="PTHR43784:SF2">
    <property type="entry name" value="GDSL-LIKE LIPASE_ACYLHYDROLASE, PUTATIVE (AFU_ORTHOLOGUE AFUA_2G00820)-RELATED"/>
    <property type="match status" value="1"/>
</dbReference>
<dbReference type="PANTHER" id="PTHR43784">
    <property type="entry name" value="GDSL-LIKE LIPASE/ACYLHYDROLASE, PUTATIVE (AFU_ORTHOLOGUE AFUA_2G00820)-RELATED"/>
    <property type="match status" value="1"/>
</dbReference>
<dbReference type="OrthoDB" id="3465773at2"/>
<sequence>MALESLPRTYAAIGDSFTEGMGDELPDGTPRGWADLVAIGLAHAAGEPVGYANFAIRGRLLGPILVEQLQPAIELGPQLLTMNGGGNDIMRPRVSVAATADRLVSAAERASDAGIRVVVVSGGNPTDHIPLGPVFQRRGDELADAVRARLDRSPHTIGYVDNWSDPELRALRYWSIDRLHLNSLGHARAAANVLAALEVPAPAPAEGAPGGSGAPRVPGSLDAPNELQRPRTAEYWREYVLPWIGRRLTGRSSGDGRTAKRPTLEPIAPA</sequence>
<evidence type="ECO:0000313" key="4">
    <source>
        <dbReference type="Proteomes" id="UP000218965"/>
    </source>
</evidence>
<dbReference type="Gene3D" id="3.40.50.1110">
    <property type="entry name" value="SGNH hydrolase"/>
    <property type="match status" value="1"/>
</dbReference>
<organism evidence="3 4">
    <name type="scientific">Microcella alkaliphila</name>
    <dbReference type="NCBI Taxonomy" id="279828"/>
    <lineage>
        <taxon>Bacteria</taxon>
        <taxon>Bacillati</taxon>
        <taxon>Actinomycetota</taxon>
        <taxon>Actinomycetes</taxon>
        <taxon>Micrococcales</taxon>
        <taxon>Microbacteriaceae</taxon>
        <taxon>Microcella</taxon>
    </lineage>
</organism>
<dbReference type="KEGG" id="malk:MalAC0309_2450"/>
<reference evidence="3 4" key="2">
    <citation type="submission" date="2016-01" db="EMBL/GenBank/DDBJ databases">
        <title>Microcella alkaliphila JAM AC0309 whole genome shotgun sequence.</title>
        <authorList>
            <person name="Kurata A."/>
            <person name="Hirose Y."/>
            <person name="Kishimoto N."/>
            <person name="Kobayashi T."/>
        </authorList>
    </citation>
    <scope>NUCLEOTIDE SEQUENCE [LARGE SCALE GENOMIC DNA]</scope>
    <source>
        <strain evidence="3 4">JAM AC0309</strain>
    </source>
</reference>
<protein>
    <recommendedName>
        <fullName evidence="2">SGNH hydrolase-type esterase domain-containing protein</fullName>
    </recommendedName>
</protein>
<accession>A0A0U4X030</accession>
<feature type="region of interest" description="Disordered" evidence="1">
    <location>
        <begin position="204"/>
        <end position="228"/>
    </location>
</feature>
<dbReference type="CDD" id="cd01832">
    <property type="entry name" value="SGNH_hydrolase_like_1"/>
    <property type="match status" value="1"/>
</dbReference>
<dbReference type="Proteomes" id="UP000218965">
    <property type="component" value="Chromosome"/>
</dbReference>
<evidence type="ECO:0000313" key="3">
    <source>
        <dbReference type="EMBL" id="BAU33290.1"/>
    </source>
</evidence>
<reference evidence="4" key="1">
    <citation type="submission" date="2015-12" db="EMBL/GenBank/DDBJ databases">
        <authorList>
            <person name="Shamseldin A."/>
            <person name="Moawad H."/>
            <person name="Abd El-Rahim W.M."/>
            <person name="Sadowsky M.J."/>
        </authorList>
    </citation>
    <scope>NUCLEOTIDE SEQUENCE [LARGE SCALE GENOMIC DNA]</scope>
    <source>
        <strain evidence="4">JAM AC0309</strain>
    </source>
</reference>
<dbReference type="InterPro" id="IPR013830">
    <property type="entry name" value="SGNH_hydro"/>
</dbReference>
<evidence type="ECO:0000259" key="2">
    <source>
        <dbReference type="Pfam" id="PF13472"/>
    </source>
</evidence>